<evidence type="ECO:0000256" key="4">
    <source>
        <dbReference type="ARBA" id="ARBA00022989"/>
    </source>
</evidence>
<dbReference type="PANTHER" id="PTHR38459">
    <property type="entry name" value="PROPHAGE BACTOPRENOL-LINKED GLUCOSE TRANSLOCASE HOMOLOG"/>
    <property type="match status" value="1"/>
</dbReference>
<comment type="subcellular location">
    <subcellularLocation>
        <location evidence="1">Membrane</location>
        <topology evidence="1">Multi-pass membrane protein</topology>
    </subcellularLocation>
</comment>
<dbReference type="GO" id="GO:0005886">
    <property type="term" value="C:plasma membrane"/>
    <property type="evidence" value="ECO:0007669"/>
    <property type="project" value="TreeGrafter"/>
</dbReference>
<comment type="caution">
    <text evidence="8">The sequence shown here is derived from an EMBL/GenBank/DDBJ whole genome shotgun (WGS) entry which is preliminary data.</text>
</comment>
<dbReference type="PANTHER" id="PTHR38459:SF1">
    <property type="entry name" value="PROPHAGE BACTOPRENOL-LINKED GLUCOSE TRANSLOCASE HOMOLOG"/>
    <property type="match status" value="1"/>
</dbReference>
<keyword evidence="4 6" id="KW-1133">Transmembrane helix</keyword>
<evidence type="ECO:0000256" key="2">
    <source>
        <dbReference type="ARBA" id="ARBA00009399"/>
    </source>
</evidence>
<name>A0A1G1WAL9_9BACT</name>
<dbReference type="Pfam" id="PF04138">
    <property type="entry name" value="GtrA_DPMS_TM"/>
    <property type="match status" value="1"/>
</dbReference>
<evidence type="ECO:0000259" key="7">
    <source>
        <dbReference type="Pfam" id="PF04138"/>
    </source>
</evidence>
<evidence type="ECO:0000313" key="9">
    <source>
        <dbReference type="Proteomes" id="UP000176631"/>
    </source>
</evidence>
<feature type="transmembrane region" description="Helical" evidence="6">
    <location>
        <begin position="113"/>
        <end position="133"/>
    </location>
</feature>
<dbReference type="InterPro" id="IPR007267">
    <property type="entry name" value="GtrA_DPMS_TM"/>
</dbReference>
<feature type="transmembrane region" description="Helical" evidence="6">
    <location>
        <begin position="86"/>
        <end position="107"/>
    </location>
</feature>
<protein>
    <recommendedName>
        <fullName evidence="7">GtrA/DPMS transmembrane domain-containing protein</fullName>
    </recommendedName>
</protein>
<reference evidence="8 9" key="1">
    <citation type="journal article" date="2016" name="Nat. Commun.">
        <title>Thousands of microbial genomes shed light on interconnected biogeochemical processes in an aquifer system.</title>
        <authorList>
            <person name="Anantharaman K."/>
            <person name="Brown C.T."/>
            <person name="Hug L.A."/>
            <person name="Sharon I."/>
            <person name="Castelle C.J."/>
            <person name="Probst A.J."/>
            <person name="Thomas B.C."/>
            <person name="Singh A."/>
            <person name="Wilkins M.J."/>
            <person name="Karaoz U."/>
            <person name="Brodie E.L."/>
            <person name="Williams K.H."/>
            <person name="Hubbard S.S."/>
            <person name="Banfield J.F."/>
        </authorList>
    </citation>
    <scope>NUCLEOTIDE SEQUENCE [LARGE SCALE GENOMIC DNA]</scope>
</reference>
<evidence type="ECO:0000256" key="1">
    <source>
        <dbReference type="ARBA" id="ARBA00004141"/>
    </source>
</evidence>
<organism evidence="8 9">
    <name type="scientific">Candidatus Woykebacteria bacterium RBG_13_40_15</name>
    <dbReference type="NCBI Taxonomy" id="1802593"/>
    <lineage>
        <taxon>Bacteria</taxon>
        <taxon>Candidatus Woykeibacteriota</taxon>
    </lineage>
</organism>
<dbReference type="STRING" id="1802593.A2172_03675"/>
<keyword evidence="3 6" id="KW-0812">Transmembrane</keyword>
<dbReference type="EMBL" id="MHCP01000001">
    <property type="protein sequence ID" value="OGY24664.1"/>
    <property type="molecule type" value="Genomic_DNA"/>
</dbReference>
<feature type="transmembrane region" description="Helical" evidence="6">
    <location>
        <begin position="49"/>
        <end position="70"/>
    </location>
</feature>
<proteinExistence type="inferred from homology"/>
<feature type="transmembrane region" description="Helical" evidence="6">
    <location>
        <begin position="22"/>
        <end position="43"/>
    </location>
</feature>
<keyword evidence="5 6" id="KW-0472">Membrane</keyword>
<accession>A0A1G1WAL9</accession>
<feature type="domain" description="GtrA/DPMS transmembrane" evidence="7">
    <location>
        <begin position="25"/>
        <end position="139"/>
    </location>
</feature>
<evidence type="ECO:0000256" key="5">
    <source>
        <dbReference type="ARBA" id="ARBA00023136"/>
    </source>
</evidence>
<evidence type="ECO:0000256" key="3">
    <source>
        <dbReference type="ARBA" id="ARBA00022692"/>
    </source>
</evidence>
<dbReference type="AlphaFoldDB" id="A0A1G1WAL9"/>
<dbReference type="Proteomes" id="UP000176631">
    <property type="component" value="Unassembled WGS sequence"/>
</dbReference>
<evidence type="ECO:0000256" key="6">
    <source>
        <dbReference type="SAM" id="Phobius"/>
    </source>
</evidence>
<evidence type="ECO:0000313" key="8">
    <source>
        <dbReference type="EMBL" id="OGY24664.1"/>
    </source>
</evidence>
<gene>
    <name evidence="8" type="ORF">A2172_03675</name>
</gene>
<sequence>MLKAFTFKTFNLINRYEHLRQIIVYLFVGGLSAFLDIVLLFILVDVFHIWYLFAATISFISVSTLGFFLHKRLTFRYQGRRTKLRYVAFLFIAGSGLVWSLVLLYTFVDIFKIWYLFAAIMVKFIVLVWNFLMNKFITFGSYKKDNTLRRFLIQVEERIYARKT</sequence>
<dbReference type="GO" id="GO:0000271">
    <property type="term" value="P:polysaccharide biosynthetic process"/>
    <property type="evidence" value="ECO:0007669"/>
    <property type="project" value="InterPro"/>
</dbReference>
<dbReference type="InterPro" id="IPR051401">
    <property type="entry name" value="GtrA_CellWall_Glycosyl"/>
</dbReference>
<comment type="similarity">
    <text evidence="2">Belongs to the GtrA family.</text>
</comment>